<dbReference type="Pfam" id="PF00232">
    <property type="entry name" value="Glyco_hydro_1"/>
    <property type="match status" value="1"/>
</dbReference>
<evidence type="ECO:0000256" key="3">
    <source>
        <dbReference type="ARBA" id="ARBA00023295"/>
    </source>
</evidence>
<proteinExistence type="inferred from homology"/>
<evidence type="ECO:0000313" key="6">
    <source>
        <dbReference type="Proteomes" id="UP000266622"/>
    </source>
</evidence>
<keyword evidence="3" id="KW-0326">Glycosidase</keyword>
<dbReference type="GO" id="GO:0005975">
    <property type="term" value="P:carbohydrate metabolic process"/>
    <property type="evidence" value="ECO:0007669"/>
    <property type="project" value="InterPro"/>
</dbReference>
<feature type="non-terminal residue" evidence="5">
    <location>
        <position position="190"/>
    </location>
</feature>
<dbReference type="Gene3D" id="3.20.20.80">
    <property type="entry name" value="Glycosidases"/>
    <property type="match status" value="1"/>
</dbReference>
<dbReference type="SUPFAM" id="SSF51445">
    <property type="entry name" value="(Trans)glycosidases"/>
    <property type="match status" value="1"/>
</dbReference>
<evidence type="ECO:0000313" key="5">
    <source>
        <dbReference type="EMBL" id="RIB35125.1"/>
    </source>
</evidence>
<organism evidence="5 6">
    <name type="scientific">Candidatus Nanoclepta minutus</name>
    <dbReference type="NCBI Taxonomy" id="1940235"/>
    <lineage>
        <taxon>Archaea</taxon>
        <taxon>Nanobdellota</taxon>
        <taxon>Candidatus Nanoclepta</taxon>
    </lineage>
</organism>
<evidence type="ECO:0000256" key="4">
    <source>
        <dbReference type="RuleBase" id="RU003690"/>
    </source>
</evidence>
<sequence length="190" mass="22490">MNFYIGFSISSYQTEGNNLFTDWYHFEGKKLPKSGKACNLWERYEELVPILKDLNVNAFRFSIEWSRIFPEKEKIDYKSLRRYIKFTSLLIDNGIEPFVTIWHFTNPKWFLDNGGWEEKGNIEDFVEYADTIISNFSKIGVKHFIVFNEPLIYILSSYVIGNWPPFSKLSSIKEINKIKTILDNIHSAYK</sequence>
<accession>A0A397WM17</accession>
<dbReference type="GO" id="GO:0008422">
    <property type="term" value="F:beta-glucosidase activity"/>
    <property type="evidence" value="ECO:0007669"/>
    <property type="project" value="TreeGrafter"/>
</dbReference>
<dbReference type="EMBL" id="MWMI01000006">
    <property type="protein sequence ID" value="RIB35125.1"/>
    <property type="molecule type" value="Genomic_DNA"/>
</dbReference>
<dbReference type="PANTHER" id="PTHR10353">
    <property type="entry name" value="GLYCOSYL HYDROLASE"/>
    <property type="match status" value="1"/>
</dbReference>
<comment type="similarity">
    <text evidence="1 4">Belongs to the glycosyl hydrolase 1 family.</text>
</comment>
<dbReference type="InterPro" id="IPR001360">
    <property type="entry name" value="Glyco_hydro_1"/>
</dbReference>
<reference evidence="5 6" key="1">
    <citation type="journal article" date="2018" name="Syst. Appl. Microbiol.">
        <title>A new symbiotic nanoarchaeote (Candidatus Nanoclepta minutus) and its host (Zestosphaera tikiterensis gen. nov., sp. nov.) from a New Zealand hot spring.</title>
        <authorList>
            <person name="St John E."/>
            <person name="Liu Y."/>
            <person name="Podar M."/>
            <person name="Stott M.B."/>
            <person name="Meneghin J."/>
            <person name="Chen Z."/>
            <person name="Lagutin K."/>
            <person name="Mitchell K."/>
            <person name="Reysenbach A.L."/>
        </authorList>
    </citation>
    <scope>NUCLEOTIDE SEQUENCE [LARGE SCALE GENOMIC DNA]</scope>
    <source>
        <strain evidence="5">NZ3</strain>
    </source>
</reference>
<protein>
    <recommendedName>
        <fullName evidence="7">Glycoside hydrolase family 1</fullName>
    </recommendedName>
</protein>
<dbReference type="Proteomes" id="UP000266622">
    <property type="component" value="Unassembled WGS sequence"/>
</dbReference>
<keyword evidence="2" id="KW-0378">Hydrolase</keyword>
<comment type="caution">
    <text evidence="5">The sequence shown here is derived from an EMBL/GenBank/DDBJ whole genome shotgun (WGS) entry which is preliminary data.</text>
</comment>
<name>A0A397WM17_9ARCH</name>
<dbReference type="AlphaFoldDB" id="A0A397WM17"/>
<gene>
    <name evidence="5" type="ORF">BXU00_03285</name>
</gene>
<evidence type="ECO:0008006" key="7">
    <source>
        <dbReference type="Google" id="ProtNLM"/>
    </source>
</evidence>
<dbReference type="PANTHER" id="PTHR10353:SF209">
    <property type="entry name" value="GALACTOLIPID GALACTOSYLTRANSFERASE SFR2, CHLOROPLASTIC"/>
    <property type="match status" value="1"/>
</dbReference>
<evidence type="ECO:0000256" key="1">
    <source>
        <dbReference type="ARBA" id="ARBA00010838"/>
    </source>
</evidence>
<evidence type="ECO:0000256" key="2">
    <source>
        <dbReference type="ARBA" id="ARBA00022801"/>
    </source>
</evidence>
<dbReference type="InterPro" id="IPR017853">
    <property type="entry name" value="GH"/>
</dbReference>